<organism evidence="3 4">
    <name type="scientific">Fusarium heterosporum</name>
    <dbReference type="NCBI Taxonomy" id="42747"/>
    <lineage>
        <taxon>Eukaryota</taxon>
        <taxon>Fungi</taxon>
        <taxon>Dikarya</taxon>
        <taxon>Ascomycota</taxon>
        <taxon>Pezizomycotina</taxon>
        <taxon>Sordariomycetes</taxon>
        <taxon>Hypocreomycetidae</taxon>
        <taxon>Hypocreales</taxon>
        <taxon>Nectriaceae</taxon>
        <taxon>Fusarium</taxon>
        <taxon>Fusarium heterosporum species complex</taxon>
    </lineage>
</organism>
<feature type="compositionally biased region" description="Polar residues" evidence="1">
    <location>
        <begin position="154"/>
        <end position="167"/>
    </location>
</feature>
<evidence type="ECO:0000256" key="1">
    <source>
        <dbReference type="SAM" id="MobiDB-lite"/>
    </source>
</evidence>
<reference evidence="3 4" key="1">
    <citation type="submission" date="2020-05" db="EMBL/GenBank/DDBJ databases">
        <title>Identification and distribution of gene clusters putatively required for synthesis of sphingolipid metabolism inhibitors in phylogenetically diverse species of the filamentous fungus Fusarium.</title>
        <authorList>
            <person name="Kim H.-S."/>
            <person name="Busman M."/>
            <person name="Brown D.W."/>
            <person name="Divon H."/>
            <person name="Uhlig S."/>
            <person name="Proctor R.H."/>
        </authorList>
    </citation>
    <scope>NUCLEOTIDE SEQUENCE [LARGE SCALE GENOMIC DNA]</scope>
    <source>
        <strain evidence="3 4">NRRL 20693</strain>
    </source>
</reference>
<evidence type="ECO:0000256" key="2">
    <source>
        <dbReference type="SAM" id="Phobius"/>
    </source>
</evidence>
<sequence length="178" mass="19355">MDDKAIDLQLSRVISAVEYTTIFTSIVPKGTALAEVTATAAAPVVTVTQESSKEDTDTGLPGGKIFGALEIIIALGVLAGVLLMIMGIILCDRRRKSKNRKGASARVEKRMTGEKSEQVSEHQSPTGARLPESIWPRMAEKNQTVHDYWHSEASRQQQGWNSGQRPQASGPPGLPRYQ</sequence>
<dbReference type="OrthoDB" id="5104794at2759"/>
<dbReference type="AlphaFoldDB" id="A0A8H5T728"/>
<keyword evidence="2" id="KW-0472">Membrane</keyword>
<proteinExistence type="predicted"/>
<keyword evidence="2" id="KW-1133">Transmembrane helix</keyword>
<dbReference type="EMBL" id="JAAGWQ010000143">
    <property type="protein sequence ID" value="KAF5663734.1"/>
    <property type="molecule type" value="Genomic_DNA"/>
</dbReference>
<feature type="region of interest" description="Disordered" evidence="1">
    <location>
        <begin position="99"/>
        <end position="178"/>
    </location>
</feature>
<name>A0A8H5T728_FUSHE</name>
<dbReference type="Proteomes" id="UP000567885">
    <property type="component" value="Unassembled WGS sequence"/>
</dbReference>
<keyword evidence="2" id="KW-0812">Transmembrane</keyword>
<feature type="compositionally biased region" description="Basic and acidic residues" evidence="1">
    <location>
        <begin position="138"/>
        <end position="153"/>
    </location>
</feature>
<accession>A0A8H5T728</accession>
<feature type="transmembrane region" description="Helical" evidence="2">
    <location>
        <begin position="65"/>
        <end position="91"/>
    </location>
</feature>
<evidence type="ECO:0000313" key="3">
    <source>
        <dbReference type="EMBL" id="KAF5663734.1"/>
    </source>
</evidence>
<gene>
    <name evidence="3" type="ORF">FHETE_7439</name>
</gene>
<feature type="compositionally biased region" description="Basic and acidic residues" evidence="1">
    <location>
        <begin position="106"/>
        <end position="120"/>
    </location>
</feature>
<comment type="caution">
    <text evidence="3">The sequence shown here is derived from an EMBL/GenBank/DDBJ whole genome shotgun (WGS) entry which is preliminary data.</text>
</comment>
<protein>
    <submittedName>
        <fullName evidence="3">Uncharacterized protein</fullName>
    </submittedName>
</protein>
<keyword evidence="4" id="KW-1185">Reference proteome</keyword>
<evidence type="ECO:0000313" key="4">
    <source>
        <dbReference type="Proteomes" id="UP000567885"/>
    </source>
</evidence>